<keyword evidence="2" id="KW-1185">Reference proteome</keyword>
<gene>
    <name evidence="1" type="ORF">ACFFI0_18775</name>
</gene>
<dbReference type="RefSeq" id="WP_130858432.1">
    <property type="nucleotide sequence ID" value="NZ_JBHLWO010000002.1"/>
</dbReference>
<sequence>MPEIYVDQQTEVYLRDTNIIKKSYLQALSFAKSTGLAVTALTDEEFKKIGVRRNQLLITADTIGAREESWGFSFQGPASNPGQCIFSLTYTGTLSIQTPNRSVKYNLENRKMIDQEAGIPEAFLLHFKALPIKPSTEEEENIPTDVQLTGRGVLLQQPYVEWTYPDSSMERIWSNGREWGFSELPSRKNHAAPGALVLAFEKPTGSQRLVMTTKELQIDKKVDRTPFQFDQHR</sequence>
<reference evidence="1 2" key="1">
    <citation type="submission" date="2024-09" db="EMBL/GenBank/DDBJ databases">
        <authorList>
            <person name="Sun Q."/>
            <person name="Mori K."/>
        </authorList>
    </citation>
    <scope>NUCLEOTIDE SEQUENCE [LARGE SCALE GENOMIC DNA]</scope>
    <source>
        <strain evidence="1 2">CCM 7765</strain>
    </source>
</reference>
<comment type="caution">
    <text evidence="1">The sequence shown here is derived from an EMBL/GenBank/DDBJ whole genome shotgun (WGS) entry which is preliminary data.</text>
</comment>
<dbReference type="EMBL" id="JBHLWO010000002">
    <property type="protein sequence ID" value="MFC0320379.1"/>
    <property type="molecule type" value="Genomic_DNA"/>
</dbReference>
<organism evidence="1 2">
    <name type="scientific">Olivibacter oleidegradans</name>
    <dbReference type="NCBI Taxonomy" id="760123"/>
    <lineage>
        <taxon>Bacteria</taxon>
        <taxon>Pseudomonadati</taxon>
        <taxon>Bacteroidota</taxon>
        <taxon>Sphingobacteriia</taxon>
        <taxon>Sphingobacteriales</taxon>
        <taxon>Sphingobacteriaceae</taxon>
        <taxon>Olivibacter</taxon>
    </lineage>
</organism>
<proteinExistence type="predicted"/>
<name>A0ABV6HNA2_9SPHI</name>
<evidence type="ECO:0000313" key="2">
    <source>
        <dbReference type="Proteomes" id="UP001589774"/>
    </source>
</evidence>
<dbReference type="Proteomes" id="UP001589774">
    <property type="component" value="Unassembled WGS sequence"/>
</dbReference>
<evidence type="ECO:0000313" key="1">
    <source>
        <dbReference type="EMBL" id="MFC0320379.1"/>
    </source>
</evidence>
<protein>
    <submittedName>
        <fullName evidence="1">Uncharacterized protein</fullName>
    </submittedName>
</protein>
<accession>A0ABV6HNA2</accession>